<organism evidence="2 3">
    <name type="scientific">Legionella erythra</name>
    <dbReference type="NCBI Taxonomy" id="448"/>
    <lineage>
        <taxon>Bacteria</taxon>
        <taxon>Pseudomonadati</taxon>
        <taxon>Pseudomonadota</taxon>
        <taxon>Gammaproteobacteria</taxon>
        <taxon>Legionellales</taxon>
        <taxon>Legionellaceae</taxon>
        <taxon>Legionella</taxon>
    </lineage>
</organism>
<evidence type="ECO:0000313" key="2">
    <source>
        <dbReference type="EMBL" id="KTC97590.1"/>
    </source>
</evidence>
<dbReference type="RefSeq" id="WP_058526582.1">
    <property type="nucleotide sequence ID" value="NZ_CAAAHY010000015.1"/>
</dbReference>
<reference evidence="2 3" key="1">
    <citation type="submission" date="2015-11" db="EMBL/GenBank/DDBJ databases">
        <title>Genomic analysis of 38 Legionella species identifies large and diverse effector repertoires.</title>
        <authorList>
            <person name="Burstein D."/>
            <person name="Amaro F."/>
            <person name="Zusman T."/>
            <person name="Lifshitz Z."/>
            <person name="Cohen O."/>
            <person name="Gilbert J.A."/>
            <person name="Pupko T."/>
            <person name="Shuman H.A."/>
            <person name="Segal G."/>
        </authorList>
    </citation>
    <scope>NUCLEOTIDE SEQUENCE [LARGE SCALE GENOMIC DNA]</scope>
    <source>
        <strain evidence="2 3">SE-32A-C8</strain>
    </source>
</reference>
<feature type="chain" id="PRO_5006913288" evidence="1">
    <location>
        <begin position="21"/>
        <end position="80"/>
    </location>
</feature>
<name>A0A0W0TPY6_LEGER</name>
<keyword evidence="1" id="KW-0732">Signal</keyword>
<feature type="signal peptide" evidence="1">
    <location>
        <begin position="1"/>
        <end position="20"/>
    </location>
</feature>
<dbReference type="OrthoDB" id="5653228at2"/>
<sequence length="80" mass="8584">MKMIPVVFAGVMLAVTSVYAANTDMTSNWVCTTNASSSDVEADKAADKQMADNARAADEAFNFAGQHCRDCTKITCEVKN</sequence>
<proteinExistence type="predicted"/>
<evidence type="ECO:0000313" key="3">
    <source>
        <dbReference type="Proteomes" id="UP000054773"/>
    </source>
</evidence>
<protein>
    <submittedName>
        <fullName evidence="2">Uncharacterized protein</fullName>
    </submittedName>
</protein>
<gene>
    <name evidence="2" type="ORF">Lery_1429</name>
</gene>
<evidence type="ECO:0000256" key="1">
    <source>
        <dbReference type="SAM" id="SignalP"/>
    </source>
</evidence>
<dbReference type="Proteomes" id="UP000054773">
    <property type="component" value="Unassembled WGS sequence"/>
</dbReference>
<dbReference type="STRING" id="448.Lery_1429"/>
<dbReference type="AlphaFoldDB" id="A0A0W0TPY6"/>
<dbReference type="EMBL" id="LNYA01000024">
    <property type="protein sequence ID" value="KTC97590.1"/>
    <property type="molecule type" value="Genomic_DNA"/>
</dbReference>
<keyword evidence="3" id="KW-1185">Reference proteome</keyword>
<accession>A0A0W0TPY6</accession>
<comment type="caution">
    <text evidence="2">The sequence shown here is derived from an EMBL/GenBank/DDBJ whole genome shotgun (WGS) entry which is preliminary data.</text>
</comment>
<dbReference type="PATRIC" id="fig|448.7.peg.1494"/>